<accession>A0AAX2M6C1</accession>
<proteinExistence type="predicted"/>
<evidence type="ECO:0000313" key="1">
    <source>
        <dbReference type="EMBL" id="SUX31972.1"/>
    </source>
</evidence>
<dbReference type="EMBL" id="UIGR01000001">
    <property type="protein sequence ID" value="SUX31972.1"/>
    <property type="molecule type" value="Genomic_DNA"/>
</dbReference>
<protein>
    <submittedName>
        <fullName evidence="1">Uncharacterized protein</fullName>
    </submittedName>
</protein>
<evidence type="ECO:0000313" key="2">
    <source>
        <dbReference type="Proteomes" id="UP000254029"/>
    </source>
</evidence>
<dbReference type="RefSeq" id="WP_223938027.1">
    <property type="nucleotide sequence ID" value="NZ_JAIUJK010000010.1"/>
</dbReference>
<reference evidence="1 2" key="1">
    <citation type="submission" date="2018-06" db="EMBL/GenBank/DDBJ databases">
        <authorList>
            <consortium name="Pathogen Informatics"/>
            <person name="Doyle S."/>
        </authorList>
    </citation>
    <scope>NUCLEOTIDE SEQUENCE [LARGE SCALE GENOMIC DNA]</scope>
    <source>
        <strain evidence="1 2">NCTC8684</strain>
    </source>
</reference>
<comment type="caution">
    <text evidence="1">The sequence shown here is derived from an EMBL/GenBank/DDBJ whole genome shotgun (WGS) entry which is preliminary data.</text>
</comment>
<gene>
    <name evidence="1" type="ORF">NCTC8684_01044</name>
</gene>
<dbReference type="AlphaFoldDB" id="A0AAX2M6C1"/>
<name>A0AAX2M6C1_CHRVL</name>
<organism evidence="1 2">
    <name type="scientific">Chromobacterium violaceum</name>
    <dbReference type="NCBI Taxonomy" id="536"/>
    <lineage>
        <taxon>Bacteria</taxon>
        <taxon>Pseudomonadati</taxon>
        <taxon>Pseudomonadota</taxon>
        <taxon>Betaproteobacteria</taxon>
        <taxon>Neisseriales</taxon>
        <taxon>Chromobacteriaceae</taxon>
        <taxon>Chromobacterium</taxon>
    </lineage>
</organism>
<sequence>MTTATTPIARSKTAALTRALDSVPKGYTRYTCGTVSSSKAHALAQKFHRLYGIGCTPAQRVTRRKKGIASALLVMYWPEQAEQVEWLLLATHGAGLEGETLQDVTDRPRLTWLGYELYRRTEHGRTAWSWRRPKKEMEEHFAMIAELRNKRHDRALASYLQMLANQPGFHGVREQSWRLLEDARKRGHEGELPFLFHVQKTPHGERMHLE</sequence>
<dbReference type="Proteomes" id="UP000254029">
    <property type="component" value="Unassembled WGS sequence"/>
</dbReference>